<evidence type="ECO:0000313" key="1">
    <source>
        <dbReference type="EMBL" id="KYB26499.1"/>
    </source>
</evidence>
<dbReference type="EMBL" id="KQ971354">
    <property type="protein sequence ID" value="KYB26499.1"/>
    <property type="molecule type" value="Genomic_DNA"/>
</dbReference>
<reference evidence="1 2" key="2">
    <citation type="journal article" date="2010" name="Nucleic Acids Res.">
        <title>BeetleBase in 2010: revisions to provide comprehensive genomic information for Tribolium castaneum.</title>
        <authorList>
            <person name="Kim H.S."/>
            <person name="Murphy T."/>
            <person name="Xia J."/>
            <person name="Caragea D."/>
            <person name="Park Y."/>
            <person name="Beeman R.W."/>
            <person name="Lorenzen M.D."/>
            <person name="Butcher S."/>
            <person name="Manak J.R."/>
            <person name="Brown S.J."/>
        </authorList>
    </citation>
    <scope>GENOME REANNOTATION</scope>
    <source>
        <strain evidence="1 2">Georgia GA2</strain>
    </source>
</reference>
<evidence type="ECO:0000313" key="2">
    <source>
        <dbReference type="Proteomes" id="UP000007266"/>
    </source>
</evidence>
<sequence length="40" mass="4380">MFLKVCPQGCDNALISFAAAAEPQQCLVCDRVVRTPCAYF</sequence>
<protein>
    <submittedName>
        <fullName evidence="1">Uncharacterized protein</fullName>
    </submittedName>
</protein>
<keyword evidence="2" id="KW-1185">Reference proteome</keyword>
<gene>
    <name evidence="1" type="primary">AUGUSTUS-3.0.2_33728</name>
    <name evidence="1" type="ORF">TcasGA2_TC033728</name>
</gene>
<dbReference type="InParanoid" id="A0A139WF57"/>
<reference evidence="1 2" key="1">
    <citation type="journal article" date="2008" name="Nature">
        <title>The genome of the model beetle and pest Tribolium castaneum.</title>
        <authorList>
            <consortium name="Tribolium Genome Sequencing Consortium"/>
            <person name="Richards S."/>
            <person name="Gibbs R.A."/>
            <person name="Weinstock G.M."/>
            <person name="Brown S.J."/>
            <person name="Denell R."/>
            <person name="Beeman R.W."/>
            <person name="Gibbs R."/>
            <person name="Beeman R.W."/>
            <person name="Brown S.J."/>
            <person name="Bucher G."/>
            <person name="Friedrich M."/>
            <person name="Grimmelikhuijzen C.J."/>
            <person name="Klingler M."/>
            <person name="Lorenzen M."/>
            <person name="Richards S."/>
            <person name="Roth S."/>
            <person name="Schroder R."/>
            <person name="Tautz D."/>
            <person name="Zdobnov E.M."/>
            <person name="Muzny D."/>
            <person name="Gibbs R.A."/>
            <person name="Weinstock G.M."/>
            <person name="Attaway T."/>
            <person name="Bell S."/>
            <person name="Buhay C.J."/>
            <person name="Chandrabose M.N."/>
            <person name="Chavez D."/>
            <person name="Clerk-Blankenburg K.P."/>
            <person name="Cree A."/>
            <person name="Dao M."/>
            <person name="Davis C."/>
            <person name="Chacko J."/>
            <person name="Dinh H."/>
            <person name="Dugan-Rocha S."/>
            <person name="Fowler G."/>
            <person name="Garner T.T."/>
            <person name="Garnes J."/>
            <person name="Gnirke A."/>
            <person name="Hawes A."/>
            <person name="Hernandez J."/>
            <person name="Hines S."/>
            <person name="Holder M."/>
            <person name="Hume J."/>
            <person name="Jhangiani S.N."/>
            <person name="Joshi V."/>
            <person name="Khan Z.M."/>
            <person name="Jackson L."/>
            <person name="Kovar C."/>
            <person name="Kowis A."/>
            <person name="Lee S."/>
            <person name="Lewis L.R."/>
            <person name="Margolis J."/>
            <person name="Morgan M."/>
            <person name="Nazareth L.V."/>
            <person name="Nguyen N."/>
            <person name="Okwuonu G."/>
            <person name="Parker D."/>
            <person name="Richards S."/>
            <person name="Ruiz S.J."/>
            <person name="Santibanez J."/>
            <person name="Savard J."/>
            <person name="Scherer S.E."/>
            <person name="Schneider B."/>
            <person name="Sodergren E."/>
            <person name="Tautz D."/>
            <person name="Vattahil S."/>
            <person name="Villasana D."/>
            <person name="White C.S."/>
            <person name="Wright R."/>
            <person name="Park Y."/>
            <person name="Beeman R.W."/>
            <person name="Lord J."/>
            <person name="Oppert B."/>
            <person name="Lorenzen M."/>
            <person name="Brown S."/>
            <person name="Wang L."/>
            <person name="Savard J."/>
            <person name="Tautz D."/>
            <person name="Richards S."/>
            <person name="Weinstock G."/>
            <person name="Gibbs R.A."/>
            <person name="Liu Y."/>
            <person name="Worley K."/>
            <person name="Weinstock G."/>
            <person name="Elsik C.G."/>
            <person name="Reese J.T."/>
            <person name="Elhaik E."/>
            <person name="Landan G."/>
            <person name="Graur D."/>
            <person name="Arensburger P."/>
            <person name="Atkinson P."/>
            <person name="Beeman R.W."/>
            <person name="Beidler J."/>
            <person name="Brown S.J."/>
            <person name="Demuth J.P."/>
            <person name="Drury D.W."/>
            <person name="Du Y.Z."/>
            <person name="Fujiwara H."/>
            <person name="Lorenzen M."/>
            <person name="Maselli V."/>
            <person name="Osanai M."/>
            <person name="Park Y."/>
            <person name="Robertson H.M."/>
            <person name="Tu Z."/>
            <person name="Wang J.J."/>
            <person name="Wang S."/>
            <person name="Richards S."/>
            <person name="Song H."/>
            <person name="Zhang L."/>
            <person name="Sodergren E."/>
            <person name="Werner D."/>
            <person name="Stanke M."/>
            <person name="Morgenstern B."/>
            <person name="Solovyev V."/>
            <person name="Kosarev P."/>
            <person name="Brown G."/>
            <person name="Chen H.C."/>
            <person name="Ermolaeva O."/>
            <person name="Hlavina W."/>
            <person name="Kapustin Y."/>
            <person name="Kiryutin B."/>
            <person name="Kitts P."/>
            <person name="Maglott D."/>
            <person name="Pruitt K."/>
            <person name="Sapojnikov V."/>
            <person name="Souvorov A."/>
            <person name="Mackey A.J."/>
            <person name="Waterhouse R.M."/>
            <person name="Wyder S."/>
            <person name="Zdobnov E.M."/>
            <person name="Zdobnov E.M."/>
            <person name="Wyder S."/>
            <person name="Kriventseva E.V."/>
            <person name="Kadowaki T."/>
            <person name="Bork P."/>
            <person name="Aranda M."/>
            <person name="Bao R."/>
            <person name="Beermann A."/>
            <person name="Berns N."/>
            <person name="Bolognesi R."/>
            <person name="Bonneton F."/>
            <person name="Bopp D."/>
            <person name="Brown S.J."/>
            <person name="Bucher G."/>
            <person name="Butts T."/>
            <person name="Chaumot A."/>
            <person name="Denell R.E."/>
            <person name="Ferrier D.E."/>
            <person name="Friedrich M."/>
            <person name="Gordon C.M."/>
            <person name="Jindra M."/>
            <person name="Klingler M."/>
            <person name="Lan Q."/>
            <person name="Lattorff H.M."/>
            <person name="Laudet V."/>
            <person name="von Levetsow C."/>
            <person name="Liu Z."/>
            <person name="Lutz R."/>
            <person name="Lynch J.A."/>
            <person name="da Fonseca R.N."/>
            <person name="Posnien N."/>
            <person name="Reuter R."/>
            <person name="Roth S."/>
            <person name="Savard J."/>
            <person name="Schinko J.B."/>
            <person name="Schmitt C."/>
            <person name="Schoppmeier M."/>
            <person name="Schroder R."/>
            <person name="Shippy T.D."/>
            <person name="Simonnet F."/>
            <person name="Marques-Souza H."/>
            <person name="Tautz D."/>
            <person name="Tomoyasu Y."/>
            <person name="Trauner J."/>
            <person name="Van der Zee M."/>
            <person name="Vervoort M."/>
            <person name="Wittkopp N."/>
            <person name="Wimmer E.A."/>
            <person name="Yang X."/>
            <person name="Jones A.K."/>
            <person name="Sattelle D.B."/>
            <person name="Ebert P.R."/>
            <person name="Nelson D."/>
            <person name="Scott J.G."/>
            <person name="Beeman R.W."/>
            <person name="Muthukrishnan S."/>
            <person name="Kramer K.J."/>
            <person name="Arakane Y."/>
            <person name="Beeman R.W."/>
            <person name="Zhu Q."/>
            <person name="Hogenkamp D."/>
            <person name="Dixit R."/>
            <person name="Oppert B."/>
            <person name="Jiang H."/>
            <person name="Zou Z."/>
            <person name="Marshall J."/>
            <person name="Elpidina E."/>
            <person name="Vinokurov K."/>
            <person name="Oppert C."/>
            <person name="Zou Z."/>
            <person name="Evans J."/>
            <person name="Lu Z."/>
            <person name="Zhao P."/>
            <person name="Sumathipala N."/>
            <person name="Altincicek B."/>
            <person name="Vilcinskas A."/>
            <person name="Williams M."/>
            <person name="Hultmark D."/>
            <person name="Hetru C."/>
            <person name="Jiang H."/>
            <person name="Grimmelikhuijzen C.J."/>
            <person name="Hauser F."/>
            <person name="Cazzamali G."/>
            <person name="Williamson M."/>
            <person name="Park Y."/>
            <person name="Li B."/>
            <person name="Tanaka Y."/>
            <person name="Predel R."/>
            <person name="Neupert S."/>
            <person name="Schachtner J."/>
            <person name="Verleyen P."/>
            <person name="Raible F."/>
            <person name="Bork P."/>
            <person name="Friedrich M."/>
            <person name="Walden K.K."/>
            <person name="Robertson H.M."/>
            <person name="Angeli S."/>
            <person name="Foret S."/>
            <person name="Bucher G."/>
            <person name="Schuetz S."/>
            <person name="Maleszka R."/>
            <person name="Wimmer E.A."/>
            <person name="Beeman R.W."/>
            <person name="Lorenzen M."/>
            <person name="Tomoyasu Y."/>
            <person name="Miller S.C."/>
            <person name="Grossmann D."/>
            <person name="Bucher G."/>
        </authorList>
    </citation>
    <scope>NUCLEOTIDE SEQUENCE [LARGE SCALE GENOMIC DNA]</scope>
    <source>
        <strain evidence="1 2">Georgia GA2</strain>
    </source>
</reference>
<proteinExistence type="predicted"/>
<dbReference type="Proteomes" id="UP000007266">
    <property type="component" value="Linkage group 7"/>
</dbReference>
<name>A0A139WF57_TRICA</name>
<accession>A0A139WF57</accession>
<organism evidence="1 2">
    <name type="scientific">Tribolium castaneum</name>
    <name type="common">Red flour beetle</name>
    <dbReference type="NCBI Taxonomy" id="7070"/>
    <lineage>
        <taxon>Eukaryota</taxon>
        <taxon>Metazoa</taxon>
        <taxon>Ecdysozoa</taxon>
        <taxon>Arthropoda</taxon>
        <taxon>Hexapoda</taxon>
        <taxon>Insecta</taxon>
        <taxon>Pterygota</taxon>
        <taxon>Neoptera</taxon>
        <taxon>Endopterygota</taxon>
        <taxon>Coleoptera</taxon>
        <taxon>Polyphaga</taxon>
        <taxon>Cucujiformia</taxon>
        <taxon>Tenebrionidae</taxon>
        <taxon>Tenebrionidae incertae sedis</taxon>
        <taxon>Tribolium</taxon>
    </lineage>
</organism>
<dbReference type="AlphaFoldDB" id="A0A139WF57"/>